<proteinExistence type="evidence at transcript level"/>
<keyword evidence="5" id="KW-0808">Transferase</keyword>
<evidence type="ECO:0000256" key="6">
    <source>
        <dbReference type="ARBA" id="ARBA00022692"/>
    </source>
</evidence>
<comment type="pathway">
    <text evidence="2">Protein modification; protein ubiquitination.</text>
</comment>
<evidence type="ECO:0000256" key="14">
    <source>
        <dbReference type="ARBA" id="ARBA00023140"/>
    </source>
</evidence>
<evidence type="ECO:0000313" key="20">
    <source>
        <dbReference type="EMBL" id="ADY47823.1"/>
    </source>
</evidence>
<evidence type="ECO:0000256" key="9">
    <source>
        <dbReference type="ARBA" id="ARBA00022786"/>
    </source>
</evidence>
<evidence type="ECO:0000256" key="13">
    <source>
        <dbReference type="ARBA" id="ARBA00023136"/>
    </source>
</evidence>
<evidence type="ECO:0000256" key="5">
    <source>
        <dbReference type="ARBA" id="ARBA00022679"/>
    </source>
</evidence>
<evidence type="ECO:0000256" key="4">
    <source>
        <dbReference type="ARBA" id="ARBA00022448"/>
    </source>
</evidence>
<keyword evidence="9" id="KW-0833">Ubl conjugation pathway</keyword>
<evidence type="ECO:0000256" key="2">
    <source>
        <dbReference type="ARBA" id="ARBA00004906"/>
    </source>
</evidence>
<keyword evidence="14" id="KW-0576">Peroxisome</keyword>
<evidence type="ECO:0000256" key="16">
    <source>
        <dbReference type="ARBA" id="ARBA00034438"/>
    </source>
</evidence>
<evidence type="ECO:0000256" key="1">
    <source>
        <dbReference type="ARBA" id="ARBA00004585"/>
    </source>
</evidence>
<keyword evidence="11" id="KW-0653">Protein transport</keyword>
<evidence type="ECO:0000256" key="18">
    <source>
        <dbReference type="SAM" id="Phobius"/>
    </source>
</evidence>
<keyword evidence="6 18" id="KW-0812">Transmembrane</keyword>
<keyword evidence="4" id="KW-0813">Transport</keyword>
<feature type="transmembrane region" description="Helical" evidence="18">
    <location>
        <begin position="121"/>
        <end position="143"/>
    </location>
</feature>
<dbReference type="EC" id="2.3.2.36" evidence="17"/>
<evidence type="ECO:0000256" key="3">
    <source>
        <dbReference type="ARBA" id="ARBA00008704"/>
    </source>
</evidence>
<sequence length="245" mass="28776">MDSKALRVTQLDSHILDAEIEDIIHSGIDALIAQLPPTIAPYVERFRIELQLFSDFLLWSHRLSKGCSPGQKLLDVRYERYSRRTVVMHFSMTVLISYFHDRLSRILLRYIPSKRMQQMNGLYRLILLAYHYMFLHFGGYGTLIERLLHLRAVHCSPPVLGTMNFDTMNRELMWPCVPRFPPFFCSLLKQHCNDYGFDGSYDKLFPKENNESLKVVRLGSHGYCCRKERGIFPALKSQFPFRSEF</sequence>
<feature type="domain" description="Pex N-terminal" evidence="19">
    <location>
        <begin position="17"/>
        <end position="183"/>
    </location>
</feature>
<dbReference type="PANTHER" id="PTHR48178:SF1">
    <property type="entry name" value="PEROXISOME BIOGENESIS FACTOR 2"/>
    <property type="match status" value="1"/>
</dbReference>
<evidence type="ECO:0000259" key="19">
    <source>
        <dbReference type="Pfam" id="PF04757"/>
    </source>
</evidence>
<dbReference type="GO" id="GO:0005778">
    <property type="term" value="C:peroxisomal membrane"/>
    <property type="evidence" value="ECO:0007669"/>
    <property type="project" value="UniProtKB-SubCell"/>
</dbReference>
<evidence type="ECO:0000256" key="17">
    <source>
        <dbReference type="ARBA" id="ARBA00034523"/>
    </source>
</evidence>
<evidence type="ECO:0000256" key="11">
    <source>
        <dbReference type="ARBA" id="ARBA00022927"/>
    </source>
</evidence>
<name>F1LCG9_ASCSU</name>
<comment type="catalytic activity">
    <reaction evidence="16">
        <text>[E2 ubiquitin-conjugating enzyme]-S-ubiquitinyl-L-cysteine + [acceptor protein]-L-cysteine = [E2 ubiquitin-conjugating enzyme]-L-cysteine + [acceptor protein]-S-ubiquitinyl-L-cysteine.</text>
        <dbReference type="EC" id="2.3.2.36"/>
    </reaction>
</comment>
<dbReference type="GO" id="GO:0061630">
    <property type="term" value="F:ubiquitin protein ligase activity"/>
    <property type="evidence" value="ECO:0007669"/>
    <property type="project" value="UniProtKB-EC"/>
</dbReference>
<dbReference type="InterPro" id="IPR025654">
    <property type="entry name" value="PEX2/10"/>
</dbReference>
<accession>F1LCG9</accession>
<comment type="similarity">
    <text evidence="3">Belongs to the pex2/pex10/pex12 family.</text>
</comment>
<dbReference type="Pfam" id="PF04757">
    <property type="entry name" value="Pex2_Pex12"/>
    <property type="match status" value="1"/>
</dbReference>
<evidence type="ECO:0000256" key="7">
    <source>
        <dbReference type="ARBA" id="ARBA00022723"/>
    </source>
</evidence>
<keyword evidence="13 18" id="KW-0472">Membrane</keyword>
<evidence type="ECO:0000256" key="15">
    <source>
        <dbReference type="ARBA" id="ARBA00032511"/>
    </source>
</evidence>
<dbReference type="AlphaFoldDB" id="F1LCG9"/>
<dbReference type="GO" id="GO:0008270">
    <property type="term" value="F:zinc ion binding"/>
    <property type="evidence" value="ECO:0007669"/>
    <property type="project" value="UniProtKB-KW"/>
</dbReference>
<evidence type="ECO:0000256" key="8">
    <source>
        <dbReference type="ARBA" id="ARBA00022771"/>
    </source>
</evidence>
<evidence type="ECO:0000256" key="10">
    <source>
        <dbReference type="ARBA" id="ARBA00022833"/>
    </source>
</evidence>
<organism evidence="20">
    <name type="scientific">Ascaris suum</name>
    <name type="common">Pig roundworm</name>
    <name type="synonym">Ascaris lumbricoides</name>
    <dbReference type="NCBI Taxonomy" id="6253"/>
    <lineage>
        <taxon>Eukaryota</taxon>
        <taxon>Metazoa</taxon>
        <taxon>Ecdysozoa</taxon>
        <taxon>Nematoda</taxon>
        <taxon>Chromadorea</taxon>
        <taxon>Rhabditida</taxon>
        <taxon>Spirurina</taxon>
        <taxon>Ascaridomorpha</taxon>
        <taxon>Ascaridoidea</taxon>
        <taxon>Ascarididae</taxon>
        <taxon>Ascaris</taxon>
    </lineage>
</organism>
<keyword evidence="8" id="KW-0863">Zinc-finger</keyword>
<comment type="subcellular location">
    <subcellularLocation>
        <location evidence="1">Peroxisome membrane</location>
        <topology evidence="1">Multi-pass membrane protein</topology>
    </subcellularLocation>
</comment>
<keyword evidence="7" id="KW-0479">Metal-binding</keyword>
<keyword evidence="10" id="KW-0862">Zinc</keyword>
<dbReference type="GO" id="GO:0016558">
    <property type="term" value="P:protein import into peroxisome matrix"/>
    <property type="evidence" value="ECO:0007669"/>
    <property type="project" value="InterPro"/>
</dbReference>
<protein>
    <recommendedName>
        <fullName evidence="17">RING-type E3 ubiquitin transferase (cysteine targeting)</fullName>
        <ecNumber evidence="17">2.3.2.36</ecNumber>
    </recommendedName>
    <alternativeName>
        <fullName evidence="15">Peroxin-2</fullName>
    </alternativeName>
</protein>
<evidence type="ECO:0000256" key="12">
    <source>
        <dbReference type="ARBA" id="ARBA00022989"/>
    </source>
</evidence>
<reference evidence="20" key="1">
    <citation type="journal article" date="2011" name="Genome Res.">
        <title>Deep small RNA sequencing from the nematode Ascaris reveals conservation, functional diversification, and novel developmental profiles.</title>
        <authorList>
            <person name="Wang J."/>
            <person name="Czech B."/>
            <person name="Crunk A."/>
            <person name="Wallace A."/>
            <person name="Mitreva M."/>
            <person name="Hannon G.J."/>
            <person name="Davis R.E."/>
        </authorList>
    </citation>
    <scope>NUCLEOTIDE SEQUENCE</scope>
</reference>
<dbReference type="PANTHER" id="PTHR48178">
    <property type="entry name" value="PEROXISOME BIOGENESIS FACTOR 2"/>
    <property type="match status" value="1"/>
</dbReference>
<keyword evidence="12 18" id="KW-1133">Transmembrane helix</keyword>
<dbReference type="EMBL" id="JI177561">
    <property type="protein sequence ID" value="ADY47823.1"/>
    <property type="molecule type" value="mRNA"/>
</dbReference>
<dbReference type="InterPro" id="IPR006845">
    <property type="entry name" value="Pex_N"/>
</dbReference>